<dbReference type="GO" id="GO:0015074">
    <property type="term" value="P:DNA integration"/>
    <property type="evidence" value="ECO:0007669"/>
    <property type="project" value="InterPro"/>
</dbReference>
<sequence length="346" mass="38841">MWSGLIILNGRPRHPQSQGLVERGNSTLCDILGKFMQDRNTSQWSTCLLPAIYSMNTSLAQGIKHTPFEVVFGQKPRLNMILWQSIADQGIEDEEDLPLPIRKQLKEIPNRDVTENEDSASSIPSNNIQVEQQSTLANHITTNDLADENNDENNIRDEANTSNLGLVGFPHTAIRTKAADVYLARATRQQHAHKVHLQSLWERCNVGDFVGLKIDKVDRTNTDPKLLPCMIIEKEADRMKLACVHGIINKWFTVDVLVGLSAVPHELVNLQLNGLPEISMITASKLYVRGGVNGVCCSCKGGFHCLVMLINIEEDYEIVNQIYIQWFKSSEFNLAQLSMDIVKLVL</sequence>
<dbReference type="Proteomes" id="UP000663874">
    <property type="component" value="Unassembled WGS sequence"/>
</dbReference>
<dbReference type="EMBL" id="CAJOBE010000389">
    <property type="protein sequence ID" value="CAF3633097.1"/>
    <property type="molecule type" value="Genomic_DNA"/>
</dbReference>
<dbReference type="EMBL" id="CAJNOU010000599">
    <property type="protein sequence ID" value="CAF1043154.1"/>
    <property type="molecule type" value="Genomic_DNA"/>
</dbReference>
<dbReference type="PROSITE" id="PS50994">
    <property type="entry name" value="INTEGRASE"/>
    <property type="match status" value="1"/>
</dbReference>
<dbReference type="InterPro" id="IPR012337">
    <property type="entry name" value="RNaseH-like_sf"/>
</dbReference>
<dbReference type="AlphaFoldDB" id="A0A814JSK8"/>
<dbReference type="InterPro" id="IPR036397">
    <property type="entry name" value="RNaseH_sf"/>
</dbReference>
<accession>A0A814JSK8</accession>
<protein>
    <recommendedName>
        <fullName evidence="1">Integrase catalytic domain-containing protein</fullName>
    </recommendedName>
</protein>
<dbReference type="SUPFAM" id="SSF53098">
    <property type="entry name" value="Ribonuclease H-like"/>
    <property type="match status" value="1"/>
</dbReference>
<reference evidence="2" key="1">
    <citation type="submission" date="2021-02" db="EMBL/GenBank/DDBJ databases">
        <authorList>
            <person name="Nowell W R."/>
        </authorList>
    </citation>
    <scope>NUCLEOTIDE SEQUENCE</scope>
</reference>
<proteinExistence type="predicted"/>
<evidence type="ECO:0000313" key="3">
    <source>
        <dbReference type="EMBL" id="CAF3633097.1"/>
    </source>
</evidence>
<comment type="caution">
    <text evidence="2">The sequence shown here is derived from an EMBL/GenBank/DDBJ whole genome shotgun (WGS) entry which is preliminary data.</text>
</comment>
<gene>
    <name evidence="3" type="ORF">FNK824_LOCUS5027</name>
    <name evidence="2" type="ORF">SEV965_LOCUS12938</name>
</gene>
<dbReference type="Proteomes" id="UP000663889">
    <property type="component" value="Unassembled WGS sequence"/>
</dbReference>
<evidence type="ECO:0000259" key="1">
    <source>
        <dbReference type="PROSITE" id="PS50994"/>
    </source>
</evidence>
<feature type="domain" description="Integrase catalytic" evidence="1">
    <location>
        <begin position="1"/>
        <end position="75"/>
    </location>
</feature>
<organism evidence="2 4">
    <name type="scientific">Rotaria sordida</name>
    <dbReference type="NCBI Taxonomy" id="392033"/>
    <lineage>
        <taxon>Eukaryota</taxon>
        <taxon>Metazoa</taxon>
        <taxon>Spiralia</taxon>
        <taxon>Gnathifera</taxon>
        <taxon>Rotifera</taxon>
        <taxon>Eurotatoria</taxon>
        <taxon>Bdelloidea</taxon>
        <taxon>Philodinida</taxon>
        <taxon>Philodinidae</taxon>
        <taxon>Rotaria</taxon>
    </lineage>
</organism>
<dbReference type="Gene3D" id="3.30.420.10">
    <property type="entry name" value="Ribonuclease H-like superfamily/Ribonuclease H"/>
    <property type="match status" value="1"/>
</dbReference>
<dbReference type="GO" id="GO:0003676">
    <property type="term" value="F:nucleic acid binding"/>
    <property type="evidence" value="ECO:0007669"/>
    <property type="project" value="InterPro"/>
</dbReference>
<name>A0A814JSK8_9BILA</name>
<evidence type="ECO:0000313" key="2">
    <source>
        <dbReference type="EMBL" id="CAF1043154.1"/>
    </source>
</evidence>
<evidence type="ECO:0000313" key="4">
    <source>
        <dbReference type="Proteomes" id="UP000663889"/>
    </source>
</evidence>
<dbReference type="InterPro" id="IPR001584">
    <property type="entry name" value="Integrase_cat-core"/>
</dbReference>